<dbReference type="RefSeq" id="WP_345507226.1">
    <property type="nucleotide sequence ID" value="NZ_BAABIW010000014.1"/>
</dbReference>
<keyword evidence="3" id="KW-0731">Sigma factor</keyword>
<reference evidence="10" key="1">
    <citation type="journal article" date="2019" name="Int. J. Syst. Evol. Microbiol.">
        <title>The Global Catalogue of Microorganisms (GCM) 10K type strain sequencing project: providing services to taxonomists for standard genome sequencing and annotation.</title>
        <authorList>
            <consortium name="The Broad Institute Genomics Platform"/>
            <consortium name="The Broad Institute Genome Sequencing Center for Infectious Disease"/>
            <person name="Wu L."/>
            <person name="Ma J."/>
        </authorList>
    </citation>
    <scope>NUCLEOTIDE SEQUENCE [LARGE SCALE GENOMIC DNA]</scope>
    <source>
        <strain evidence="10">JCM 17687</strain>
    </source>
</reference>
<name>A0ABP9JA87_9MICO</name>
<dbReference type="NCBIfam" id="TIGR02937">
    <property type="entry name" value="sigma70-ECF"/>
    <property type="match status" value="1"/>
</dbReference>
<evidence type="ECO:0000256" key="1">
    <source>
        <dbReference type="ARBA" id="ARBA00010641"/>
    </source>
</evidence>
<organism evidence="9 10">
    <name type="scientific">Terrabacter aeriphilus</name>
    <dbReference type="NCBI Taxonomy" id="515662"/>
    <lineage>
        <taxon>Bacteria</taxon>
        <taxon>Bacillati</taxon>
        <taxon>Actinomycetota</taxon>
        <taxon>Actinomycetes</taxon>
        <taxon>Micrococcales</taxon>
        <taxon>Intrasporangiaceae</taxon>
        <taxon>Terrabacter</taxon>
    </lineage>
</organism>
<dbReference type="InterPro" id="IPR007627">
    <property type="entry name" value="RNA_pol_sigma70_r2"/>
</dbReference>
<keyword evidence="10" id="KW-1185">Reference proteome</keyword>
<evidence type="ECO:0000256" key="2">
    <source>
        <dbReference type="ARBA" id="ARBA00023015"/>
    </source>
</evidence>
<sequence>MQADAVADALAHAHRSEWAFVLSATVRVAGDLDVAEECAQEAYVRALQAWTRDGVPERPGAWLTTVARNQALDRLRREVTLRRKLPLLVEPATADPHDLADLDRPDAAVPDDRLRLVFTCCHPTLAPEARVALTLRLVCGVPTTDVARAFLVSEPTMAARITRAKKKISAARIPYRVPSREELPERLDSVLTAVHLLFSTGHTARTGDALVRADLCDRALHLARTLAALLPEQAETRGLLGLLLLTDARRATRTDEQGRLLLLADQDRTRWDQRAILEGLTVTAEALASGPPGRFTLQAAIAGVHAMAPSAEQTDWSRVVHLYDRLLAVWDTPVVALNRAAAVAFADGPAAALPILDELAADPRLADYPYLPATRADLLRRLGDPAGAARSYRRALELTTNAAERAFLEQRLAEVSRAADADRGRPAGDRHPDSAL</sequence>
<dbReference type="InterPro" id="IPR014284">
    <property type="entry name" value="RNA_pol_sigma-70_dom"/>
</dbReference>
<dbReference type="Pfam" id="PF04542">
    <property type="entry name" value="Sigma70_r2"/>
    <property type="match status" value="1"/>
</dbReference>
<proteinExistence type="inferred from homology"/>
<dbReference type="InterPro" id="IPR011990">
    <property type="entry name" value="TPR-like_helical_dom_sf"/>
</dbReference>
<keyword evidence="4" id="KW-0804">Transcription</keyword>
<evidence type="ECO:0000259" key="6">
    <source>
        <dbReference type="Pfam" id="PF04542"/>
    </source>
</evidence>
<evidence type="ECO:0000256" key="3">
    <source>
        <dbReference type="ARBA" id="ARBA00023082"/>
    </source>
</evidence>
<evidence type="ECO:0000313" key="9">
    <source>
        <dbReference type="EMBL" id="GAA5025763.1"/>
    </source>
</evidence>
<dbReference type="InterPro" id="IPR013325">
    <property type="entry name" value="RNA_pol_sigma_r2"/>
</dbReference>
<dbReference type="PANTHER" id="PTHR47756">
    <property type="entry name" value="BLL6612 PROTEIN-RELATED"/>
    <property type="match status" value="1"/>
</dbReference>
<dbReference type="SUPFAM" id="SSF88946">
    <property type="entry name" value="Sigma2 domain of RNA polymerase sigma factors"/>
    <property type="match status" value="1"/>
</dbReference>
<evidence type="ECO:0000313" key="10">
    <source>
        <dbReference type="Proteomes" id="UP001500427"/>
    </source>
</evidence>
<dbReference type="PANTHER" id="PTHR47756:SF2">
    <property type="entry name" value="BLL6612 PROTEIN"/>
    <property type="match status" value="1"/>
</dbReference>
<evidence type="ECO:0000259" key="8">
    <source>
        <dbReference type="Pfam" id="PF20239"/>
    </source>
</evidence>
<feature type="domain" description="RNA polymerase sigma factor 70 region 4 type 2" evidence="7">
    <location>
        <begin position="118"/>
        <end position="168"/>
    </location>
</feature>
<gene>
    <name evidence="9" type="ORF">GCM10023258_18940</name>
</gene>
<dbReference type="Gene3D" id="1.10.1740.10">
    <property type="match status" value="1"/>
</dbReference>
<comment type="caution">
    <text evidence="9">The sequence shown here is derived from an EMBL/GenBank/DDBJ whole genome shotgun (WGS) entry which is preliminary data.</text>
</comment>
<dbReference type="InterPro" id="IPR046531">
    <property type="entry name" value="DUF6596"/>
</dbReference>
<accession>A0ABP9JA87</accession>
<comment type="similarity">
    <text evidence="1">Belongs to the sigma-70 factor family. ECF subfamily.</text>
</comment>
<keyword evidence="2" id="KW-0805">Transcription regulation</keyword>
<dbReference type="SUPFAM" id="SSF88659">
    <property type="entry name" value="Sigma3 and sigma4 domains of RNA polymerase sigma factors"/>
    <property type="match status" value="1"/>
</dbReference>
<dbReference type="Proteomes" id="UP001500427">
    <property type="component" value="Unassembled WGS sequence"/>
</dbReference>
<evidence type="ECO:0000259" key="7">
    <source>
        <dbReference type="Pfam" id="PF08281"/>
    </source>
</evidence>
<feature type="domain" description="DUF6596" evidence="8">
    <location>
        <begin position="186"/>
        <end position="286"/>
    </location>
</feature>
<dbReference type="Pfam" id="PF20239">
    <property type="entry name" value="DUF6596"/>
    <property type="match status" value="1"/>
</dbReference>
<dbReference type="Gene3D" id="1.25.40.10">
    <property type="entry name" value="Tetratricopeptide repeat domain"/>
    <property type="match status" value="1"/>
</dbReference>
<dbReference type="EMBL" id="BAABIW010000014">
    <property type="protein sequence ID" value="GAA5025763.1"/>
    <property type="molecule type" value="Genomic_DNA"/>
</dbReference>
<protein>
    <submittedName>
        <fullName evidence="9">Sigma-70 family RNA polymerase sigma factor</fullName>
    </submittedName>
</protein>
<dbReference type="Pfam" id="PF08281">
    <property type="entry name" value="Sigma70_r4_2"/>
    <property type="match status" value="1"/>
</dbReference>
<evidence type="ECO:0000256" key="5">
    <source>
        <dbReference type="SAM" id="MobiDB-lite"/>
    </source>
</evidence>
<feature type="domain" description="RNA polymerase sigma-70 region 2" evidence="6">
    <location>
        <begin position="20"/>
        <end position="78"/>
    </location>
</feature>
<feature type="region of interest" description="Disordered" evidence="5">
    <location>
        <begin position="415"/>
        <end position="436"/>
    </location>
</feature>
<dbReference type="InterPro" id="IPR013324">
    <property type="entry name" value="RNA_pol_sigma_r3/r4-like"/>
</dbReference>
<evidence type="ECO:0000256" key="4">
    <source>
        <dbReference type="ARBA" id="ARBA00023163"/>
    </source>
</evidence>
<dbReference type="InterPro" id="IPR013249">
    <property type="entry name" value="RNA_pol_sigma70_r4_t2"/>
</dbReference>